<gene>
    <name evidence="6" type="ORF">JG687_00013485</name>
    <name evidence="7" type="ORF">PC110_g18113</name>
    <name evidence="2" type="ORF">PC115_g11801</name>
    <name evidence="3" type="ORF">PC117_g5644</name>
    <name evidence="4" type="ORF">PC118_g5523</name>
    <name evidence="5" type="ORF">PC129_g11163</name>
</gene>
<evidence type="ECO:0000313" key="2">
    <source>
        <dbReference type="EMBL" id="KAG2914081.1"/>
    </source>
</evidence>
<dbReference type="Proteomes" id="UP000688947">
    <property type="component" value="Unassembled WGS sequence"/>
</dbReference>
<reference evidence="6" key="3">
    <citation type="submission" date="2021-01" db="EMBL/GenBank/DDBJ databases">
        <title>Phytophthora aleatoria, a newly-described species from Pinus radiata is distinct from Phytophthora cactorum isolates based on comparative genomics.</title>
        <authorList>
            <person name="Mcdougal R."/>
            <person name="Panda P."/>
            <person name="Williams N."/>
            <person name="Studholme D.J."/>
        </authorList>
    </citation>
    <scope>NUCLEOTIDE SEQUENCE</scope>
    <source>
        <strain evidence="6">NZFS 3830</strain>
    </source>
</reference>
<dbReference type="EMBL" id="RCMI01000379">
    <property type="protein sequence ID" value="KAG2914081.1"/>
    <property type="molecule type" value="Genomic_DNA"/>
</dbReference>
<accession>A0A329RMJ9</accession>
<organism evidence="7 8">
    <name type="scientific">Phytophthora cactorum</name>
    <dbReference type="NCBI Taxonomy" id="29920"/>
    <lineage>
        <taxon>Eukaryota</taxon>
        <taxon>Sar</taxon>
        <taxon>Stramenopiles</taxon>
        <taxon>Oomycota</taxon>
        <taxon>Peronosporomycetes</taxon>
        <taxon>Peronosporales</taxon>
        <taxon>Peronosporaceae</taxon>
        <taxon>Phytophthora</taxon>
    </lineage>
</organism>
<dbReference type="EMBL" id="MJFZ01000747">
    <property type="protein sequence ID" value="RAW25469.1"/>
    <property type="molecule type" value="Genomic_DNA"/>
</dbReference>
<name>A0A329RMJ9_9STRA</name>
<comment type="caution">
    <text evidence="7">The sequence shown here is derived from an EMBL/GenBank/DDBJ whole genome shotgun (WGS) entry which is preliminary data.</text>
</comment>
<dbReference type="Proteomes" id="UP000736787">
    <property type="component" value="Unassembled WGS sequence"/>
</dbReference>
<evidence type="ECO:0000313" key="3">
    <source>
        <dbReference type="EMBL" id="KAG2948953.1"/>
    </source>
</evidence>
<dbReference type="VEuPathDB" id="FungiDB:PC110_g18113"/>
<dbReference type="Proteomes" id="UP000774804">
    <property type="component" value="Unassembled WGS sequence"/>
</dbReference>
<dbReference type="EMBL" id="RCMV01000387">
    <property type="protein sequence ID" value="KAG3218023.1"/>
    <property type="molecule type" value="Genomic_DNA"/>
</dbReference>
<dbReference type="Proteomes" id="UP000760860">
    <property type="component" value="Unassembled WGS sequence"/>
</dbReference>
<evidence type="ECO:0000313" key="7">
    <source>
        <dbReference type="EMBL" id="RAW25469.1"/>
    </source>
</evidence>
<evidence type="ECO:0000313" key="4">
    <source>
        <dbReference type="EMBL" id="KAG2990621.1"/>
    </source>
</evidence>
<evidence type="ECO:0000313" key="6">
    <source>
        <dbReference type="EMBL" id="KAG6951654.1"/>
    </source>
</evidence>
<dbReference type="EMBL" id="RCMK01000100">
    <property type="protein sequence ID" value="KAG2948953.1"/>
    <property type="molecule type" value="Genomic_DNA"/>
</dbReference>
<evidence type="ECO:0000313" key="8">
    <source>
        <dbReference type="Proteomes" id="UP000251314"/>
    </source>
</evidence>
<dbReference type="Proteomes" id="UP000697107">
    <property type="component" value="Unassembled WGS sequence"/>
</dbReference>
<keyword evidence="8" id="KW-1185">Reference proteome</keyword>
<evidence type="ECO:0000313" key="5">
    <source>
        <dbReference type="EMBL" id="KAG3218023.1"/>
    </source>
</evidence>
<dbReference type="Proteomes" id="UP000251314">
    <property type="component" value="Unassembled WGS sequence"/>
</dbReference>
<feature type="compositionally biased region" description="Low complexity" evidence="1">
    <location>
        <begin position="84"/>
        <end position="100"/>
    </location>
</feature>
<dbReference type="EMBL" id="RCML01000114">
    <property type="protein sequence ID" value="KAG2990621.1"/>
    <property type="molecule type" value="Genomic_DNA"/>
</dbReference>
<feature type="region of interest" description="Disordered" evidence="1">
    <location>
        <begin position="71"/>
        <end position="100"/>
    </location>
</feature>
<dbReference type="OrthoDB" id="115565at2759"/>
<sequence length="100" mass="10966">MPVKKSKRTKVQAKALPVIYPWDADFGHLWRQLPNARKDPHVEGASTFIGELALGRYAIAERLISANADSYDVTLPEEPEEPAAPEGPEQPVEAESVTAT</sequence>
<dbReference type="EMBL" id="JAENGZ010000992">
    <property type="protein sequence ID" value="KAG6951654.1"/>
    <property type="molecule type" value="Genomic_DNA"/>
</dbReference>
<dbReference type="AlphaFoldDB" id="A0A329RMJ9"/>
<evidence type="ECO:0000256" key="1">
    <source>
        <dbReference type="SAM" id="MobiDB-lite"/>
    </source>
</evidence>
<proteinExistence type="predicted"/>
<reference evidence="7 8" key="1">
    <citation type="submission" date="2018-01" db="EMBL/GenBank/DDBJ databases">
        <title>Draft genome of the strawberry crown rot pathogen Phytophthora cactorum.</title>
        <authorList>
            <person name="Armitage A.D."/>
            <person name="Lysoe E."/>
            <person name="Nellist C.F."/>
            <person name="Harrison R.J."/>
            <person name="Brurberg M.B."/>
        </authorList>
    </citation>
    <scope>NUCLEOTIDE SEQUENCE [LARGE SCALE GENOMIC DNA]</scope>
    <source>
        <strain evidence="7 8">10300</strain>
    </source>
</reference>
<reference evidence="2" key="2">
    <citation type="submission" date="2018-10" db="EMBL/GenBank/DDBJ databases">
        <title>Effector identification in a new, highly contiguous assembly of the strawberry crown rot pathogen Phytophthora cactorum.</title>
        <authorList>
            <person name="Armitage A.D."/>
            <person name="Nellist C.F."/>
            <person name="Bates H."/>
            <person name="Vickerstaff R.J."/>
            <person name="Harrison R.J."/>
        </authorList>
    </citation>
    <scope>NUCLEOTIDE SEQUENCE</scope>
    <source>
        <strain evidence="2">4032</strain>
        <strain evidence="3">4040</strain>
        <strain evidence="4">P415</strain>
        <strain evidence="5">P421</strain>
    </source>
</reference>
<protein>
    <submittedName>
        <fullName evidence="7">Uncharacterized protein</fullName>
    </submittedName>
</protein>